<evidence type="ECO:0000256" key="5">
    <source>
        <dbReference type="ARBA" id="ARBA00022660"/>
    </source>
</evidence>
<organism evidence="12">
    <name type="scientific">Enterobius vermicularis</name>
    <name type="common">Human pinworm</name>
    <dbReference type="NCBI Taxonomy" id="51028"/>
    <lineage>
        <taxon>Eukaryota</taxon>
        <taxon>Metazoa</taxon>
        <taxon>Ecdysozoa</taxon>
        <taxon>Nematoda</taxon>
        <taxon>Chromadorea</taxon>
        <taxon>Rhabditida</taxon>
        <taxon>Spirurina</taxon>
        <taxon>Oxyuridomorpha</taxon>
        <taxon>Oxyuroidea</taxon>
        <taxon>Oxyuridae</taxon>
        <taxon>Enterobius</taxon>
    </lineage>
</organism>
<keyword evidence="5" id="KW-0679">Respiratory chain</keyword>
<evidence type="ECO:0000256" key="2">
    <source>
        <dbReference type="ARBA" id="ARBA00008317"/>
    </source>
</evidence>
<keyword evidence="11" id="KW-1185">Reference proteome</keyword>
<dbReference type="PANTHER" id="PTHR13094">
    <property type="entry name" value="NADH-UBIQUINONE OXIDOREDUCTASE PDSW SUBUNIT"/>
    <property type="match status" value="1"/>
</dbReference>
<evidence type="ECO:0000313" key="11">
    <source>
        <dbReference type="Proteomes" id="UP000274131"/>
    </source>
</evidence>
<evidence type="ECO:0000256" key="8">
    <source>
        <dbReference type="ARBA" id="ARBA00023128"/>
    </source>
</evidence>
<reference evidence="10 11" key="2">
    <citation type="submission" date="2018-10" db="EMBL/GenBank/DDBJ databases">
        <authorList>
            <consortium name="Pathogen Informatics"/>
        </authorList>
    </citation>
    <scope>NUCLEOTIDE SEQUENCE [LARGE SCALE GENOMIC DNA]</scope>
</reference>
<dbReference type="PANTHER" id="PTHR13094:SF1">
    <property type="entry name" value="NADH DEHYDROGENASE [UBIQUINONE] 1 BETA SUBCOMPLEX SUBUNIT 10"/>
    <property type="match status" value="1"/>
</dbReference>
<accession>A0A0N4VIA4</accession>
<dbReference type="OrthoDB" id="6017729at2759"/>
<evidence type="ECO:0000256" key="9">
    <source>
        <dbReference type="ARBA" id="ARBA00023136"/>
    </source>
</evidence>
<evidence type="ECO:0000256" key="7">
    <source>
        <dbReference type="ARBA" id="ARBA00022982"/>
    </source>
</evidence>
<evidence type="ECO:0000256" key="4">
    <source>
        <dbReference type="ARBA" id="ARBA00022448"/>
    </source>
</evidence>
<keyword evidence="4" id="KW-0813">Transport</keyword>
<dbReference type="WBParaSite" id="EVEC_0001055701-mRNA-1">
    <property type="protein sequence ID" value="EVEC_0001055701-mRNA-1"/>
    <property type="gene ID" value="EVEC_0001055701"/>
</dbReference>
<dbReference type="EMBL" id="UXUI01010372">
    <property type="protein sequence ID" value="VDD95149.1"/>
    <property type="molecule type" value="Genomic_DNA"/>
</dbReference>
<sequence length="275" mass="33567">MVADLLTKEKEETENKLEPRLLRRLQNRKEWEAYWMIRDLDSRGTYFPRISYYLHRGVDIPVTWFRENVVEPLHDKYKLPYYHRKLNRVPDIDQCGVNDQGCYFEANEQFRLDKMVDWFILQVLKERLERCIIYNKDNKHPCVSLIEDVEEADLNFFIKYGELGSEGDVKSAYMKQKHRMIWERRHPEIMAERERAYQEHKKRLAAGDFDMSFWKKGLFYQDKKNYEPPYEYHLSKATTENDKPLSKDWQYYKKVKEDPEFDKEQGKTSTPRIFF</sequence>
<comment type="similarity">
    <text evidence="2">Belongs to the complex I NDUFB10 subunit family.</text>
</comment>
<comment type="subcellular location">
    <subcellularLocation>
        <location evidence="1">Mitochondrion inner membrane</location>
        <topology evidence="1">Peripheral membrane protein</topology>
        <orientation evidence="1">Matrix side</orientation>
    </subcellularLocation>
</comment>
<protein>
    <recommendedName>
        <fullName evidence="3">NADH dehydrogenase [ubiquinone] 1 beta subcomplex subunit 10</fullName>
    </recommendedName>
</protein>
<dbReference type="AlphaFoldDB" id="A0A0N4VIA4"/>
<gene>
    <name evidence="10" type="ORF">EVEC_LOCUS9900</name>
</gene>
<keyword evidence="9" id="KW-0472">Membrane</keyword>
<keyword evidence="6" id="KW-0999">Mitochondrion inner membrane</keyword>
<dbReference type="Proteomes" id="UP000274131">
    <property type="component" value="Unassembled WGS sequence"/>
</dbReference>
<evidence type="ECO:0000313" key="12">
    <source>
        <dbReference type="WBParaSite" id="EVEC_0001055701-mRNA-1"/>
    </source>
</evidence>
<dbReference type="GO" id="GO:0005743">
    <property type="term" value="C:mitochondrial inner membrane"/>
    <property type="evidence" value="ECO:0007669"/>
    <property type="project" value="UniProtKB-SubCell"/>
</dbReference>
<evidence type="ECO:0000256" key="1">
    <source>
        <dbReference type="ARBA" id="ARBA00004443"/>
    </source>
</evidence>
<evidence type="ECO:0000313" key="10">
    <source>
        <dbReference type="EMBL" id="VDD95149.1"/>
    </source>
</evidence>
<evidence type="ECO:0000256" key="6">
    <source>
        <dbReference type="ARBA" id="ARBA00022792"/>
    </source>
</evidence>
<evidence type="ECO:0000256" key="3">
    <source>
        <dbReference type="ARBA" id="ARBA00014109"/>
    </source>
</evidence>
<keyword evidence="7" id="KW-0249">Electron transport</keyword>
<dbReference type="Pfam" id="PF10249">
    <property type="entry name" value="NDUFB10"/>
    <property type="match status" value="1"/>
</dbReference>
<dbReference type="InterPro" id="IPR019377">
    <property type="entry name" value="NADH_UbQ_OxRdtase_su10"/>
</dbReference>
<proteinExistence type="inferred from homology"/>
<dbReference type="InterPro" id="IPR039993">
    <property type="entry name" value="NDUFB10"/>
</dbReference>
<dbReference type="STRING" id="51028.A0A0N4VIA4"/>
<reference evidence="12" key="1">
    <citation type="submission" date="2017-02" db="UniProtKB">
        <authorList>
            <consortium name="WormBaseParasite"/>
        </authorList>
    </citation>
    <scope>IDENTIFICATION</scope>
</reference>
<keyword evidence="8" id="KW-0496">Mitochondrion</keyword>
<name>A0A0N4VIA4_ENTVE</name>
<dbReference type="GO" id="GO:0045271">
    <property type="term" value="C:respiratory chain complex I"/>
    <property type="evidence" value="ECO:0007669"/>
    <property type="project" value="UniProtKB-ARBA"/>
</dbReference>